<accession>A0A2H9U6U9</accession>
<keyword evidence="2" id="KW-0680">Restriction system</keyword>
<dbReference type="SUPFAM" id="SSF116734">
    <property type="entry name" value="DNA methylase specificity domain"/>
    <property type="match status" value="2"/>
</dbReference>
<keyword evidence="5" id="KW-0378">Hydrolase</keyword>
<feature type="domain" description="Type I restriction modification DNA specificity" evidence="4">
    <location>
        <begin position="8"/>
        <end position="162"/>
    </location>
</feature>
<organism evidence="5 6">
    <name type="scientific">Aeromonas cavernicola</name>
    <dbReference type="NCBI Taxonomy" id="1006623"/>
    <lineage>
        <taxon>Bacteria</taxon>
        <taxon>Pseudomonadati</taxon>
        <taxon>Pseudomonadota</taxon>
        <taxon>Gammaproteobacteria</taxon>
        <taxon>Aeromonadales</taxon>
        <taxon>Aeromonadaceae</taxon>
        <taxon>Aeromonas</taxon>
    </lineage>
</organism>
<dbReference type="Gene3D" id="3.90.220.20">
    <property type="entry name" value="DNA methylase specificity domains"/>
    <property type="match status" value="2"/>
</dbReference>
<dbReference type="Pfam" id="PF01420">
    <property type="entry name" value="Methylase_S"/>
    <property type="match status" value="1"/>
</dbReference>
<evidence type="ECO:0000256" key="1">
    <source>
        <dbReference type="ARBA" id="ARBA00010923"/>
    </source>
</evidence>
<name>A0A2H9U6U9_9GAMM</name>
<dbReference type="Proteomes" id="UP000235861">
    <property type="component" value="Unassembled WGS sequence"/>
</dbReference>
<keyword evidence="5" id="KW-0540">Nuclease</keyword>
<dbReference type="InterPro" id="IPR000055">
    <property type="entry name" value="Restrct_endonuc_typeI_TRD"/>
</dbReference>
<evidence type="ECO:0000313" key="5">
    <source>
        <dbReference type="EMBL" id="PJG59718.1"/>
    </source>
</evidence>
<evidence type="ECO:0000256" key="3">
    <source>
        <dbReference type="ARBA" id="ARBA00023125"/>
    </source>
</evidence>
<dbReference type="OrthoDB" id="9798929at2"/>
<comment type="caution">
    <text evidence="5">The sequence shown here is derived from an EMBL/GenBank/DDBJ whole genome shotgun (WGS) entry which is preliminary data.</text>
</comment>
<keyword evidence="5" id="KW-0255">Endonuclease</keyword>
<protein>
    <submittedName>
        <fullName evidence="5">Type I restriction endonuclease</fullName>
    </submittedName>
</protein>
<keyword evidence="6" id="KW-1185">Reference proteome</keyword>
<proteinExistence type="inferred from homology"/>
<comment type="similarity">
    <text evidence="1">Belongs to the type-I restriction system S methylase family.</text>
</comment>
<gene>
    <name evidence="5" type="ORF">CUC53_06000</name>
</gene>
<dbReference type="PANTHER" id="PTHR30408">
    <property type="entry name" value="TYPE-1 RESTRICTION ENZYME ECOKI SPECIFICITY PROTEIN"/>
    <property type="match status" value="1"/>
</dbReference>
<evidence type="ECO:0000256" key="2">
    <source>
        <dbReference type="ARBA" id="ARBA00022747"/>
    </source>
</evidence>
<reference evidence="5 6" key="1">
    <citation type="submission" date="2017-11" db="EMBL/GenBank/DDBJ databases">
        <title>Draft genome sequence of environmental isolate Aeromonas cavernicola sp. nov. MDC 2508.</title>
        <authorList>
            <person name="Colston S.M."/>
            <person name="Navarro A."/>
            <person name="Martinez-Murcia A.J."/>
            <person name="Graf J."/>
        </authorList>
    </citation>
    <scope>NUCLEOTIDE SEQUENCE [LARGE SCALE GENOMIC DNA]</scope>
    <source>
        <strain evidence="5 6">MDC 2508</strain>
    </source>
</reference>
<evidence type="ECO:0000259" key="4">
    <source>
        <dbReference type="Pfam" id="PF01420"/>
    </source>
</evidence>
<keyword evidence="3" id="KW-0238">DNA-binding</keyword>
<dbReference type="GO" id="GO:0009307">
    <property type="term" value="P:DNA restriction-modification system"/>
    <property type="evidence" value="ECO:0007669"/>
    <property type="project" value="UniProtKB-KW"/>
</dbReference>
<sequence>MKSDAYTYSGVPVIRGTNLTGGKVFSGEWVYVSEKTADDLSNCCVYPGDLVFPHRGAIGEVGIVPDQFPRYVMSSSLMTLSCDRSKAEPDYIYYFFKSAAGRHELLKNASQVGTPGIGQPLSTLRSIEVPLPPPSSQRVIAKILGDLDSKIDLNRRINQTLEAMAQALFKSWFVDFDPVKVKIAAKAEGRDPLRAAMSIISGKAEVELDTLPPEQYQQLAATAALFPDAMEESELGEIPKGWAFKSVADIAEFTTGKVEVSSLTQDLYISTENMLENRAGITRATSLPSVATVPNFKVGHVLISNIRPYFKKIWMARFDGGRSADVLAFKPADFQWTEFVYNLMYQDAFFEFMTRTAKGAKMPRGDKNAIMGWRFPCPDEPLMVAFSAKLRPHYAYIDSLRSQNKSLSELRDTLLPKLLSGELSVKTLAESTGAA</sequence>
<dbReference type="InterPro" id="IPR044946">
    <property type="entry name" value="Restrct_endonuc_typeI_TRD_sf"/>
</dbReference>
<dbReference type="InterPro" id="IPR052021">
    <property type="entry name" value="Type-I_RS_S_subunit"/>
</dbReference>
<dbReference type="PANTHER" id="PTHR30408:SF13">
    <property type="entry name" value="TYPE I RESTRICTION ENZYME HINDI SPECIFICITY SUBUNIT"/>
    <property type="match status" value="1"/>
</dbReference>
<dbReference type="EMBL" id="PGGC01000050">
    <property type="protein sequence ID" value="PJG59718.1"/>
    <property type="molecule type" value="Genomic_DNA"/>
</dbReference>
<dbReference type="REBASE" id="260721">
    <property type="entry name" value="S1.Aca2508ORF6015P"/>
</dbReference>
<dbReference type="GO" id="GO:0003677">
    <property type="term" value="F:DNA binding"/>
    <property type="evidence" value="ECO:0007669"/>
    <property type="project" value="UniProtKB-KW"/>
</dbReference>
<dbReference type="AlphaFoldDB" id="A0A2H9U6U9"/>
<dbReference type="GO" id="GO:0004519">
    <property type="term" value="F:endonuclease activity"/>
    <property type="evidence" value="ECO:0007669"/>
    <property type="project" value="UniProtKB-KW"/>
</dbReference>
<evidence type="ECO:0000313" key="6">
    <source>
        <dbReference type="Proteomes" id="UP000235861"/>
    </source>
</evidence>